<dbReference type="Pfam" id="PF01832">
    <property type="entry name" value="Glucosaminidase"/>
    <property type="match status" value="1"/>
</dbReference>
<dbReference type="Gene3D" id="1.10.530.10">
    <property type="match status" value="1"/>
</dbReference>
<reference evidence="3 4" key="1">
    <citation type="submission" date="2019-12" db="EMBL/GenBank/DDBJ databases">
        <title>Mucilaginibacter sp. HME9299 genome sequencing and assembly.</title>
        <authorList>
            <person name="Kang H."/>
            <person name="Kim H."/>
            <person name="Joh K."/>
        </authorList>
    </citation>
    <scope>NUCLEOTIDE SEQUENCE [LARGE SCALE GENOMIC DNA]</scope>
    <source>
        <strain evidence="3 4">HME9299</strain>
    </source>
</reference>
<evidence type="ECO:0000313" key="3">
    <source>
        <dbReference type="EMBL" id="MVN89621.1"/>
    </source>
</evidence>
<proteinExistence type="predicted"/>
<dbReference type="EMBL" id="WQLA01000001">
    <property type="protein sequence ID" value="MVN89621.1"/>
    <property type="molecule type" value="Genomic_DNA"/>
</dbReference>
<name>A0A6I4I3K5_9SPHI</name>
<dbReference type="GO" id="GO:0004040">
    <property type="term" value="F:amidase activity"/>
    <property type="evidence" value="ECO:0007669"/>
    <property type="project" value="InterPro"/>
</dbReference>
<dbReference type="InterPro" id="IPR051056">
    <property type="entry name" value="Glycosyl_Hydrolase_73"/>
</dbReference>
<dbReference type="OrthoDB" id="9810444at2"/>
<dbReference type="Proteomes" id="UP000434850">
    <property type="component" value="Unassembled WGS sequence"/>
</dbReference>
<feature type="domain" description="Mannosyl-glycoprotein endo-beta-N-acetylglucosamidase-like" evidence="2">
    <location>
        <begin position="9"/>
        <end position="165"/>
    </location>
</feature>
<accession>A0A6I4I3K5</accession>
<dbReference type="PANTHER" id="PTHR33308">
    <property type="entry name" value="PEPTIDOGLYCAN HYDROLASE FLGJ"/>
    <property type="match status" value="1"/>
</dbReference>
<dbReference type="Gene3D" id="4.10.80.30">
    <property type="entry name" value="DNA polymerase, domain 6"/>
    <property type="match status" value="1"/>
</dbReference>
<evidence type="ECO:0000256" key="1">
    <source>
        <dbReference type="ARBA" id="ARBA00022801"/>
    </source>
</evidence>
<gene>
    <name evidence="3" type="ORF">GO816_00610</name>
</gene>
<dbReference type="PRINTS" id="PR01002">
    <property type="entry name" value="FLGFLGJ"/>
</dbReference>
<evidence type="ECO:0000313" key="4">
    <source>
        <dbReference type="Proteomes" id="UP000434850"/>
    </source>
</evidence>
<comment type="caution">
    <text evidence="3">The sequence shown here is derived from an EMBL/GenBank/DDBJ whole genome shotgun (WGS) entry which is preliminary data.</text>
</comment>
<dbReference type="SMART" id="SM00047">
    <property type="entry name" value="LYZ2"/>
    <property type="match status" value="1"/>
</dbReference>
<keyword evidence="4" id="KW-1185">Reference proteome</keyword>
<organism evidence="3 4">
    <name type="scientific">Mucilaginibacter aquatilis</name>
    <dbReference type="NCBI Taxonomy" id="1517760"/>
    <lineage>
        <taxon>Bacteria</taxon>
        <taxon>Pseudomonadati</taxon>
        <taxon>Bacteroidota</taxon>
        <taxon>Sphingobacteriia</taxon>
        <taxon>Sphingobacteriales</taxon>
        <taxon>Sphingobacteriaceae</taxon>
        <taxon>Mucilaginibacter</taxon>
    </lineage>
</organism>
<protein>
    <recommendedName>
        <fullName evidence="2">Mannosyl-glycoprotein endo-beta-N-acetylglucosamidase-like domain-containing protein</fullName>
    </recommendedName>
</protein>
<sequence>MPIKSALYTFNSMSTIIEFIKKINHEVKKSCANTRLFPSVMIAQAILESNAGKSKLAMLHNNYFGIKSTKMWAGNSVHYLTTEYQNGIAIKIKQPFRSYPSMKDGFADRVKFLQVNKRYTVHGVFTSISPEEQVLAFLKAGYATDPNYAIKLVALIRKYDLKQFDL</sequence>
<dbReference type="PANTHER" id="PTHR33308:SF9">
    <property type="entry name" value="PEPTIDOGLYCAN HYDROLASE FLGJ"/>
    <property type="match status" value="1"/>
</dbReference>
<dbReference type="InterPro" id="IPR002901">
    <property type="entry name" value="MGlyc_endo_b_GlcNAc-like_dom"/>
</dbReference>
<dbReference type="AlphaFoldDB" id="A0A6I4I3K5"/>
<keyword evidence="1" id="KW-0378">Hydrolase</keyword>
<evidence type="ECO:0000259" key="2">
    <source>
        <dbReference type="SMART" id="SM00047"/>
    </source>
</evidence>